<dbReference type="AlphaFoldDB" id="A0A194QBN9"/>
<feature type="region of interest" description="Disordered" evidence="1">
    <location>
        <begin position="79"/>
        <end position="103"/>
    </location>
</feature>
<feature type="region of interest" description="Disordered" evidence="1">
    <location>
        <begin position="1"/>
        <end position="60"/>
    </location>
</feature>
<evidence type="ECO:0000313" key="2">
    <source>
        <dbReference type="EMBL" id="KPJ02405.1"/>
    </source>
</evidence>
<sequence length="150" mass="16381">MSGGGHRGAPQHAQRRAHVSACRRASCPQRSSRSRPDTLPPSAAAQWIGDSRASSHSNQVSVRRLRGVTFAARRRLASGGRVGGCADQPPLSFTHTTPRPTPKQQDFNAACAHKEHFEGASWFTMSTEQKAFLKDSSVLVHALSIYFCRE</sequence>
<evidence type="ECO:0000313" key="3">
    <source>
        <dbReference type="Proteomes" id="UP000053268"/>
    </source>
</evidence>
<protein>
    <submittedName>
        <fullName evidence="2">Uncharacterized protein</fullName>
    </submittedName>
</protein>
<name>A0A194QBN9_PAPXU</name>
<accession>A0A194QBN9</accession>
<keyword evidence="3" id="KW-1185">Reference proteome</keyword>
<feature type="compositionally biased region" description="Polar residues" evidence="1">
    <location>
        <begin position="91"/>
        <end position="103"/>
    </location>
</feature>
<dbReference type="EMBL" id="KQ459249">
    <property type="protein sequence ID" value="KPJ02405.1"/>
    <property type="molecule type" value="Genomic_DNA"/>
</dbReference>
<proteinExistence type="predicted"/>
<reference evidence="2 3" key="1">
    <citation type="journal article" date="2015" name="Nat. Commun.">
        <title>Outbred genome sequencing and CRISPR/Cas9 gene editing in butterflies.</title>
        <authorList>
            <person name="Li X."/>
            <person name="Fan D."/>
            <person name="Zhang W."/>
            <person name="Liu G."/>
            <person name="Zhang L."/>
            <person name="Zhao L."/>
            <person name="Fang X."/>
            <person name="Chen L."/>
            <person name="Dong Y."/>
            <person name="Chen Y."/>
            <person name="Ding Y."/>
            <person name="Zhao R."/>
            <person name="Feng M."/>
            <person name="Zhu Y."/>
            <person name="Feng Y."/>
            <person name="Jiang X."/>
            <person name="Zhu D."/>
            <person name="Xiang H."/>
            <person name="Feng X."/>
            <person name="Li S."/>
            <person name="Wang J."/>
            <person name="Zhang G."/>
            <person name="Kronforst M.R."/>
            <person name="Wang W."/>
        </authorList>
    </citation>
    <scope>NUCLEOTIDE SEQUENCE [LARGE SCALE GENOMIC DNA]</scope>
    <source>
        <strain evidence="2">Ya'a_city_454_Px</strain>
        <tissue evidence="2">Whole body</tissue>
    </source>
</reference>
<evidence type="ECO:0000256" key="1">
    <source>
        <dbReference type="SAM" id="MobiDB-lite"/>
    </source>
</evidence>
<gene>
    <name evidence="2" type="ORF">RR46_08202</name>
</gene>
<organism evidence="2 3">
    <name type="scientific">Papilio xuthus</name>
    <name type="common">Asian swallowtail butterfly</name>
    <dbReference type="NCBI Taxonomy" id="66420"/>
    <lineage>
        <taxon>Eukaryota</taxon>
        <taxon>Metazoa</taxon>
        <taxon>Ecdysozoa</taxon>
        <taxon>Arthropoda</taxon>
        <taxon>Hexapoda</taxon>
        <taxon>Insecta</taxon>
        <taxon>Pterygota</taxon>
        <taxon>Neoptera</taxon>
        <taxon>Endopterygota</taxon>
        <taxon>Lepidoptera</taxon>
        <taxon>Glossata</taxon>
        <taxon>Ditrysia</taxon>
        <taxon>Papilionoidea</taxon>
        <taxon>Papilionidae</taxon>
        <taxon>Papilioninae</taxon>
        <taxon>Papilio</taxon>
    </lineage>
</organism>
<dbReference type="Proteomes" id="UP000053268">
    <property type="component" value="Unassembled WGS sequence"/>
</dbReference>